<name>A0A5J4U8A7_9EUKA</name>
<feature type="region of interest" description="Disordered" evidence="1">
    <location>
        <begin position="68"/>
        <end position="113"/>
    </location>
</feature>
<feature type="compositionally biased region" description="Polar residues" evidence="1">
    <location>
        <begin position="103"/>
        <end position="112"/>
    </location>
</feature>
<evidence type="ECO:0000313" key="3">
    <source>
        <dbReference type="Proteomes" id="UP000324800"/>
    </source>
</evidence>
<gene>
    <name evidence="2" type="ORF">EZS28_037706</name>
</gene>
<feature type="region of interest" description="Disordered" evidence="1">
    <location>
        <begin position="1"/>
        <end position="26"/>
    </location>
</feature>
<comment type="caution">
    <text evidence="2">The sequence shown here is derived from an EMBL/GenBank/DDBJ whole genome shotgun (WGS) entry which is preliminary data.</text>
</comment>
<evidence type="ECO:0000256" key="1">
    <source>
        <dbReference type="SAM" id="MobiDB-lite"/>
    </source>
</evidence>
<feature type="compositionally biased region" description="Polar residues" evidence="1">
    <location>
        <begin position="77"/>
        <end position="95"/>
    </location>
</feature>
<reference evidence="2 3" key="1">
    <citation type="submission" date="2019-03" db="EMBL/GenBank/DDBJ databases">
        <title>Single cell metagenomics reveals metabolic interactions within the superorganism composed of flagellate Streblomastix strix and complex community of Bacteroidetes bacteria on its surface.</title>
        <authorList>
            <person name="Treitli S.C."/>
            <person name="Kolisko M."/>
            <person name="Husnik F."/>
            <person name="Keeling P."/>
            <person name="Hampl V."/>
        </authorList>
    </citation>
    <scope>NUCLEOTIDE SEQUENCE [LARGE SCALE GENOMIC DNA]</scope>
    <source>
        <strain evidence="2">ST1C</strain>
    </source>
</reference>
<feature type="region of interest" description="Disordered" evidence="1">
    <location>
        <begin position="181"/>
        <end position="213"/>
    </location>
</feature>
<sequence>MSVNEDSEIEVFKQTGNSSGVNGTKINEKLLSERDCNDHQHGQCGNGVEHQVVESKKTDVVIDEKDPISDDGYGFAATNTTHSGSKEQSSGSTEQDFNEGRQLDQTGSTGRSTKPVKTCVWLDAYATRMNKLLPKNCSLCPDRGQLKVSTLCLSWQNLNPYQYAPVNQILKALVKTIERELSSRRGSRAGGGVPGDGLSDDGSESISPTRMDESCKIDKHKAGEELFRGLFWRVMFD</sequence>
<dbReference type="EMBL" id="SNRW01019024">
    <property type="protein sequence ID" value="KAA6366767.1"/>
    <property type="molecule type" value="Genomic_DNA"/>
</dbReference>
<proteinExistence type="predicted"/>
<feature type="compositionally biased region" description="Polar residues" evidence="1">
    <location>
        <begin position="14"/>
        <end position="25"/>
    </location>
</feature>
<protein>
    <submittedName>
        <fullName evidence="2">Uncharacterized protein</fullName>
    </submittedName>
</protein>
<organism evidence="2 3">
    <name type="scientific">Streblomastix strix</name>
    <dbReference type="NCBI Taxonomy" id="222440"/>
    <lineage>
        <taxon>Eukaryota</taxon>
        <taxon>Metamonada</taxon>
        <taxon>Preaxostyla</taxon>
        <taxon>Oxymonadida</taxon>
        <taxon>Streblomastigidae</taxon>
        <taxon>Streblomastix</taxon>
    </lineage>
</organism>
<accession>A0A5J4U8A7</accession>
<dbReference type="AlphaFoldDB" id="A0A5J4U8A7"/>
<dbReference type="Proteomes" id="UP000324800">
    <property type="component" value="Unassembled WGS sequence"/>
</dbReference>
<evidence type="ECO:0000313" key="2">
    <source>
        <dbReference type="EMBL" id="KAA6366767.1"/>
    </source>
</evidence>